<evidence type="ECO:0000256" key="5">
    <source>
        <dbReference type="ARBA" id="ARBA00022989"/>
    </source>
</evidence>
<evidence type="ECO:0000256" key="6">
    <source>
        <dbReference type="ARBA" id="ARBA00023136"/>
    </source>
</evidence>
<dbReference type="Pfam" id="PF00083">
    <property type="entry name" value="Sugar_tr"/>
    <property type="match status" value="1"/>
</dbReference>
<evidence type="ECO:0000256" key="1">
    <source>
        <dbReference type="ARBA" id="ARBA00004141"/>
    </source>
</evidence>
<feature type="transmembrane region" description="Helical" evidence="8">
    <location>
        <begin position="104"/>
        <end position="124"/>
    </location>
</feature>
<dbReference type="GO" id="GO:0005886">
    <property type="term" value="C:plasma membrane"/>
    <property type="evidence" value="ECO:0007669"/>
    <property type="project" value="TreeGrafter"/>
</dbReference>
<dbReference type="InterPro" id="IPR003663">
    <property type="entry name" value="Sugar/inositol_transpt"/>
</dbReference>
<dbReference type="InterPro" id="IPR020846">
    <property type="entry name" value="MFS_dom"/>
</dbReference>
<feature type="transmembrane region" description="Helical" evidence="8">
    <location>
        <begin position="384"/>
        <end position="403"/>
    </location>
</feature>
<evidence type="ECO:0000313" key="11">
    <source>
        <dbReference type="Proteomes" id="UP001165063"/>
    </source>
</evidence>
<feature type="transmembrane region" description="Helical" evidence="8">
    <location>
        <begin position="158"/>
        <end position="178"/>
    </location>
</feature>
<dbReference type="PANTHER" id="PTHR48022:SF50">
    <property type="entry name" value="HEXOSE TRANSPORTER HXT14"/>
    <property type="match status" value="1"/>
</dbReference>
<dbReference type="SUPFAM" id="SSF103473">
    <property type="entry name" value="MFS general substrate transporter"/>
    <property type="match status" value="1"/>
</dbReference>
<dbReference type="PANTHER" id="PTHR48022">
    <property type="entry name" value="PLASTIDIC GLUCOSE TRANSPORTER 4"/>
    <property type="match status" value="1"/>
</dbReference>
<comment type="subcellular location">
    <subcellularLocation>
        <location evidence="1">Membrane</location>
        <topology evidence="1">Multi-pass membrane protein</topology>
    </subcellularLocation>
</comment>
<dbReference type="PROSITE" id="PS50850">
    <property type="entry name" value="MFS"/>
    <property type="match status" value="1"/>
</dbReference>
<dbReference type="OrthoDB" id="2241241at2759"/>
<evidence type="ECO:0000256" key="8">
    <source>
        <dbReference type="SAM" id="Phobius"/>
    </source>
</evidence>
<dbReference type="InterPro" id="IPR036259">
    <property type="entry name" value="MFS_trans_sf"/>
</dbReference>
<feature type="domain" description="Major facilitator superfamily (MFS) profile" evidence="9">
    <location>
        <begin position="49"/>
        <end position="501"/>
    </location>
</feature>
<keyword evidence="5 8" id="KW-1133">Transmembrane helix</keyword>
<organism evidence="10 11">
    <name type="scientific">Ambrosiozyma monospora</name>
    <name type="common">Yeast</name>
    <name type="synonym">Endomycopsis monosporus</name>
    <dbReference type="NCBI Taxonomy" id="43982"/>
    <lineage>
        <taxon>Eukaryota</taxon>
        <taxon>Fungi</taxon>
        <taxon>Dikarya</taxon>
        <taxon>Ascomycota</taxon>
        <taxon>Saccharomycotina</taxon>
        <taxon>Pichiomycetes</taxon>
        <taxon>Pichiales</taxon>
        <taxon>Pichiaceae</taxon>
        <taxon>Ambrosiozyma</taxon>
    </lineage>
</organism>
<dbReference type="AlphaFoldDB" id="A0A9W6YTB8"/>
<keyword evidence="4 8" id="KW-0812">Transmembrane</keyword>
<dbReference type="InterPro" id="IPR050360">
    <property type="entry name" value="MFS_Sugar_Transporters"/>
</dbReference>
<evidence type="ECO:0000256" key="7">
    <source>
        <dbReference type="RuleBase" id="RU003346"/>
    </source>
</evidence>
<feature type="transmembrane region" description="Helical" evidence="8">
    <location>
        <begin position="452"/>
        <end position="471"/>
    </location>
</feature>
<feature type="transmembrane region" description="Helical" evidence="8">
    <location>
        <begin position="43"/>
        <end position="62"/>
    </location>
</feature>
<evidence type="ECO:0000259" key="9">
    <source>
        <dbReference type="PROSITE" id="PS50850"/>
    </source>
</evidence>
<sequence length="519" mass="56998">MDFSSTSSETASEKSNSGQKTQAYMLPYMESLTHDDVNKVGSMLYLSTIVFIICLGGLMSGYDIGTLGGLIDLISFKDAFGDNYLDLANRPDAHMKFNDLTKGILIAASSFGGFFGGGITMFICNPLGPKISIFIATVFYIGGAILELFSGVWYEVAIGRTLIGTGIGIFCVACPMLISDLAPTNVRGKLVSIFQLMVTVGIMIGAITMYCFEKNIDYIYTLQYAGPMMVSFALGVLLAILIWFVPNSPVWYFRKNGNIEDTIKLIAKIRCLNEDDPSVIRVAQIISNDAQNEKIESSENQGNETSHQTSIIKGEPMYLMRTFTGVLLLVFQQCSGINYFFFFGTSIFIHVIDDAYLVPIFFAGINLLFSILASAYVDRFKRTTLLKVGSVALGSIIGVFAIIKLLDFNNTVTNVSMIILSCLFIAIFAFTWGPVAGIVVSELFPPAIKVRAMSISGCSGWMAGFLVATITPMTSKYIGFAFMVVMGVAAFFVKKYVPETRNLQINELNEVYRNFQCKT</sequence>
<dbReference type="GO" id="GO:0005351">
    <property type="term" value="F:carbohydrate:proton symporter activity"/>
    <property type="evidence" value="ECO:0007669"/>
    <property type="project" value="TreeGrafter"/>
</dbReference>
<protein>
    <submittedName>
        <fullName evidence="10">Unnamed protein product</fullName>
    </submittedName>
</protein>
<evidence type="ECO:0000256" key="4">
    <source>
        <dbReference type="ARBA" id="ARBA00022692"/>
    </source>
</evidence>
<evidence type="ECO:0000256" key="2">
    <source>
        <dbReference type="ARBA" id="ARBA00010992"/>
    </source>
</evidence>
<reference evidence="10" key="1">
    <citation type="submission" date="2023-04" db="EMBL/GenBank/DDBJ databases">
        <title>Ambrosiozyma monospora NBRC 1965.</title>
        <authorList>
            <person name="Ichikawa N."/>
            <person name="Sato H."/>
            <person name="Tonouchi N."/>
        </authorList>
    </citation>
    <scope>NUCLEOTIDE SEQUENCE</scope>
    <source>
        <strain evidence="10">NBRC 1965</strain>
    </source>
</reference>
<gene>
    <name evidence="10" type="ORF">Amon01_000397800</name>
</gene>
<name>A0A9W6YTB8_AMBMO</name>
<keyword evidence="11" id="KW-1185">Reference proteome</keyword>
<feature type="transmembrane region" description="Helical" evidence="8">
    <location>
        <begin position="131"/>
        <end position="152"/>
    </location>
</feature>
<keyword evidence="3 7" id="KW-0813">Transport</keyword>
<feature type="transmembrane region" description="Helical" evidence="8">
    <location>
        <begin position="477"/>
        <end position="493"/>
    </location>
</feature>
<feature type="transmembrane region" description="Helical" evidence="8">
    <location>
        <begin position="415"/>
        <end position="440"/>
    </location>
</feature>
<feature type="transmembrane region" description="Helical" evidence="8">
    <location>
        <begin position="355"/>
        <end position="377"/>
    </location>
</feature>
<accession>A0A9W6YTB8</accession>
<evidence type="ECO:0000313" key="10">
    <source>
        <dbReference type="EMBL" id="GMG31371.1"/>
    </source>
</evidence>
<evidence type="ECO:0000256" key="3">
    <source>
        <dbReference type="ARBA" id="ARBA00022448"/>
    </source>
</evidence>
<dbReference type="EMBL" id="BSXU01001818">
    <property type="protein sequence ID" value="GMG31371.1"/>
    <property type="molecule type" value="Genomic_DNA"/>
</dbReference>
<keyword evidence="6 8" id="KW-0472">Membrane</keyword>
<dbReference type="NCBIfam" id="TIGR00879">
    <property type="entry name" value="SP"/>
    <property type="match status" value="1"/>
</dbReference>
<feature type="transmembrane region" description="Helical" evidence="8">
    <location>
        <begin position="190"/>
        <end position="212"/>
    </location>
</feature>
<comment type="caution">
    <text evidence="10">The sequence shown here is derived from an EMBL/GenBank/DDBJ whole genome shotgun (WGS) entry which is preliminary data.</text>
</comment>
<dbReference type="PRINTS" id="PR00171">
    <property type="entry name" value="SUGRTRNSPORT"/>
</dbReference>
<dbReference type="Gene3D" id="1.20.1250.20">
    <property type="entry name" value="MFS general substrate transporter like domains"/>
    <property type="match status" value="1"/>
</dbReference>
<dbReference type="Proteomes" id="UP001165063">
    <property type="component" value="Unassembled WGS sequence"/>
</dbReference>
<proteinExistence type="inferred from homology"/>
<comment type="similarity">
    <text evidence="2 7">Belongs to the major facilitator superfamily. Sugar transporter (TC 2.A.1.1) family.</text>
</comment>
<feature type="transmembrane region" description="Helical" evidence="8">
    <location>
        <begin position="224"/>
        <end position="245"/>
    </location>
</feature>
<feature type="transmembrane region" description="Helical" evidence="8">
    <location>
        <begin position="326"/>
        <end position="349"/>
    </location>
</feature>
<dbReference type="InterPro" id="IPR005828">
    <property type="entry name" value="MFS_sugar_transport-like"/>
</dbReference>